<dbReference type="Proteomes" id="UP001597399">
    <property type="component" value="Unassembled WGS sequence"/>
</dbReference>
<dbReference type="InterPro" id="IPR016181">
    <property type="entry name" value="Acyl_CoA_acyltransferase"/>
</dbReference>
<dbReference type="RefSeq" id="WP_253057850.1">
    <property type="nucleotide sequence ID" value="NZ_JAMXWM010000001.1"/>
</dbReference>
<keyword evidence="2" id="KW-0808">Transferase</keyword>
<name>A0ABW5S4Y7_9BACL</name>
<sequence>MKIIQYLEQSDREFIRKKVIEHNMEQIPDRLKTSVKTVGFILKDEQQETVGGITGTMFWRHLHIDFLWVDKTIRGKGYGSKLLNKMEHFARENKCRFIDLDTFSFQAPEFYKKHGFQVFGMLEDHPEGFNHYFLQKRYSK</sequence>
<dbReference type="Pfam" id="PF00583">
    <property type="entry name" value="Acetyltransf_1"/>
    <property type="match status" value="1"/>
</dbReference>
<keyword evidence="3" id="KW-1185">Reference proteome</keyword>
<dbReference type="GO" id="GO:0016746">
    <property type="term" value="F:acyltransferase activity"/>
    <property type="evidence" value="ECO:0007669"/>
    <property type="project" value="UniProtKB-KW"/>
</dbReference>
<reference evidence="3" key="1">
    <citation type="journal article" date="2019" name="Int. J. Syst. Evol. Microbiol.">
        <title>The Global Catalogue of Microorganisms (GCM) 10K type strain sequencing project: providing services to taxonomists for standard genome sequencing and annotation.</title>
        <authorList>
            <consortium name="The Broad Institute Genomics Platform"/>
            <consortium name="The Broad Institute Genome Sequencing Center for Infectious Disease"/>
            <person name="Wu L."/>
            <person name="Ma J."/>
        </authorList>
    </citation>
    <scope>NUCLEOTIDE SEQUENCE [LARGE SCALE GENOMIC DNA]</scope>
    <source>
        <strain evidence="3">TISTR 2466</strain>
    </source>
</reference>
<gene>
    <name evidence="2" type="ORF">ACFSUE_11795</name>
</gene>
<protein>
    <submittedName>
        <fullName evidence="2">GNAT family N-acetyltransferase</fullName>
        <ecNumber evidence="2">2.3.-.-</ecNumber>
    </submittedName>
</protein>
<evidence type="ECO:0000313" key="2">
    <source>
        <dbReference type="EMBL" id="MFD2694303.1"/>
    </source>
</evidence>
<evidence type="ECO:0000259" key="1">
    <source>
        <dbReference type="PROSITE" id="PS51186"/>
    </source>
</evidence>
<dbReference type="EC" id="2.3.-.-" evidence="2"/>
<dbReference type="CDD" id="cd04301">
    <property type="entry name" value="NAT_SF"/>
    <property type="match status" value="1"/>
</dbReference>
<proteinExistence type="predicted"/>
<dbReference type="InterPro" id="IPR000182">
    <property type="entry name" value="GNAT_dom"/>
</dbReference>
<evidence type="ECO:0000313" key="3">
    <source>
        <dbReference type="Proteomes" id="UP001597399"/>
    </source>
</evidence>
<organism evidence="2 3">
    <name type="scientific">Sporolactobacillus shoreicorticis</name>
    <dbReference type="NCBI Taxonomy" id="1923877"/>
    <lineage>
        <taxon>Bacteria</taxon>
        <taxon>Bacillati</taxon>
        <taxon>Bacillota</taxon>
        <taxon>Bacilli</taxon>
        <taxon>Bacillales</taxon>
        <taxon>Sporolactobacillaceae</taxon>
        <taxon>Sporolactobacillus</taxon>
    </lineage>
</organism>
<keyword evidence="2" id="KW-0012">Acyltransferase</keyword>
<dbReference type="EMBL" id="JBHUMQ010000026">
    <property type="protein sequence ID" value="MFD2694303.1"/>
    <property type="molecule type" value="Genomic_DNA"/>
</dbReference>
<dbReference type="PROSITE" id="PS51186">
    <property type="entry name" value="GNAT"/>
    <property type="match status" value="1"/>
</dbReference>
<comment type="caution">
    <text evidence="2">The sequence shown here is derived from an EMBL/GenBank/DDBJ whole genome shotgun (WGS) entry which is preliminary data.</text>
</comment>
<accession>A0ABW5S4Y7</accession>
<feature type="domain" description="N-acetyltransferase" evidence="1">
    <location>
        <begin position="2"/>
        <end position="139"/>
    </location>
</feature>
<dbReference type="SUPFAM" id="SSF55729">
    <property type="entry name" value="Acyl-CoA N-acyltransferases (Nat)"/>
    <property type="match status" value="1"/>
</dbReference>
<dbReference type="Gene3D" id="3.40.630.30">
    <property type="match status" value="1"/>
</dbReference>